<evidence type="ECO:0000256" key="1">
    <source>
        <dbReference type="SAM" id="MobiDB-lite"/>
    </source>
</evidence>
<protein>
    <submittedName>
        <fullName evidence="2">Uncharacterized protein</fullName>
    </submittedName>
</protein>
<organism evidence="2">
    <name type="scientific">marine sediment metagenome</name>
    <dbReference type="NCBI Taxonomy" id="412755"/>
    <lineage>
        <taxon>unclassified sequences</taxon>
        <taxon>metagenomes</taxon>
        <taxon>ecological metagenomes</taxon>
    </lineage>
</organism>
<name>X1N4L5_9ZZZZ</name>
<comment type="caution">
    <text evidence="2">The sequence shown here is derived from an EMBL/GenBank/DDBJ whole genome shotgun (WGS) entry which is preliminary data.</text>
</comment>
<proteinExistence type="predicted"/>
<accession>X1N4L5</accession>
<gene>
    <name evidence="2" type="ORF">S06H3_24083</name>
</gene>
<sequence length="46" mass="4800">MNSVGGEIYPDRAAEPTLSPEITDYAGQDGNRASATSKGEQGHGYT</sequence>
<dbReference type="EMBL" id="BARV01013275">
    <property type="protein sequence ID" value="GAI13549.1"/>
    <property type="molecule type" value="Genomic_DNA"/>
</dbReference>
<reference evidence="2" key="1">
    <citation type="journal article" date="2014" name="Front. Microbiol.">
        <title>High frequency of phylogenetically diverse reductive dehalogenase-homologous genes in deep subseafloor sedimentary metagenomes.</title>
        <authorList>
            <person name="Kawai M."/>
            <person name="Futagami T."/>
            <person name="Toyoda A."/>
            <person name="Takaki Y."/>
            <person name="Nishi S."/>
            <person name="Hori S."/>
            <person name="Arai W."/>
            <person name="Tsubouchi T."/>
            <person name="Morono Y."/>
            <person name="Uchiyama I."/>
            <person name="Ito T."/>
            <person name="Fujiyama A."/>
            <person name="Inagaki F."/>
            <person name="Takami H."/>
        </authorList>
    </citation>
    <scope>NUCLEOTIDE SEQUENCE</scope>
    <source>
        <strain evidence="2">Expedition CK06-06</strain>
    </source>
</reference>
<dbReference type="AlphaFoldDB" id="X1N4L5"/>
<evidence type="ECO:0000313" key="2">
    <source>
        <dbReference type="EMBL" id="GAI13549.1"/>
    </source>
</evidence>
<feature type="region of interest" description="Disordered" evidence="1">
    <location>
        <begin position="1"/>
        <end position="46"/>
    </location>
</feature>